<organism evidence="2 3">
    <name type="scientific">Lineolata rhizophorae</name>
    <dbReference type="NCBI Taxonomy" id="578093"/>
    <lineage>
        <taxon>Eukaryota</taxon>
        <taxon>Fungi</taxon>
        <taxon>Dikarya</taxon>
        <taxon>Ascomycota</taxon>
        <taxon>Pezizomycotina</taxon>
        <taxon>Dothideomycetes</taxon>
        <taxon>Dothideomycetes incertae sedis</taxon>
        <taxon>Lineolatales</taxon>
        <taxon>Lineolataceae</taxon>
        <taxon>Lineolata</taxon>
    </lineage>
</organism>
<evidence type="ECO:0000313" key="3">
    <source>
        <dbReference type="Proteomes" id="UP000799766"/>
    </source>
</evidence>
<evidence type="ECO:0000313" key="2">
    <source>
        <dbReference type="EMBL" id="KAF2458678.1"/>
    </source>
</evidence>
<feature type="region of interest" description="Disordered" evidence="1">
    <location>
        <begin position="457"/>
        <end position="488"/>
    </location>
</feature>
<dbReference type="CDD" id="cd22997">
    <property type="entry name" value="GT_LH"/>
    <property type="match status" value="1"/>
</dbReference>
<dbReference type="AlphaFoldDB" id="A0A6A6P4H2"/>
<protein>
    <submittedName>
        <fullName evidence="2">Uncharacterized protein</fullName>
    </submittedName>
</protein>
<feature type="region of interest" description="Disordered" evidence="1">
    <location>
        <begin position="212"/>
        <end position="235"/>
    </location>
</feature>
<feature type="compositionally biased region" description="Acidic residues" evidence="1">
    <location>
        <begin position="646"/>
        <end position="664"/>
    </location>
</feature>
<sequence>MAPYVPLDGPASPKQIAADYGNALLLFLRSRRGRTMAAAGTLILVLLCLANTGRQGSFSSTGFAKLWSADFFPSASVTDPPVLTPTNVTLGLGNSTTVPSGLSKGNPSFHLLVPVQEGNENFCKTILSSFLLNFPPPTLLNWNQTFDNPRISQIAKLGGVVDYLSDPRKVSDDDLVLIVDAYDVRFQLPADVFIRRYHSMLRDANAKLVEDYGVVPPPQPSRSGPPAESPLVSESAVPQPAFSQSIVFGANKNCYPNHQDELACAAVPDSPLPTDVYGDRTDLGVSGAFRRAKYLDAGTIMGPVRDLRELYRAALNRAQSDPKLEEAGAQHVLSTLYGEQEAARSFYLDELKVESSWFSRLWRAMYPPPITVLANSGFNATDGIRHEFSIGLDYTSNLFMTTSPQASRSNIAELTFPRFNDADLLAQIGNSTPHPAGPLTLPPALLGAELPFALRPQPFPDVGALPTGHPQSDRSSSARDATPPASAPDSLIETLQFDAELDALPSPGTTWSEVPLGVNPYLPAVPAVLHLGAAFYQTLGGPDDGSGPPSRLQRAGGDLWPQMWFAPHARALLRRYLRTPQGPLAAHDAAVGGESWWDMRGGKGGVWTDRGEWLAWNEVCDGCEDAVFADRWGKWGEERTMTITEGFEDENVDQEEESNENNGR</sequence>
<feature type="compositionally biased region" description="Polar residues" evidence="1">
    <location>
        <begin position="469"/>
        <end position="479"/>
    </location>
</feature>
<gene>
    <name evidence="2" type="ORF">BDY21DRAFT_209455</name>
</gene>
<name>A0A6A6P4H2_9PEZI</name>
<dbReference type="EMBL" id="MU001677">
    <property type="protein sequence ID" value="KAF2458678.1"/>
    <property type="molecule type" value="Genomic_DNA"/>
</dbReference>
<dbReference type="OrthoDB" id="422736at2759"/>
<dbReference type="Proteomes" id="UP000799766">
    <property type="component" value="Unassembled WGS sequence"/>
</dbReference>
<keyword evidence="3" id="KW-1185">Reference proteome</keyword>
<feature type="region of interest" description="Disordered" evidence="1">
    <location>
        <begin position="644"/>
        <end position="664"/>
    </location>
</feature>
<evidence type="ECO:0000256" key="1">
    <source>
        <dbReference type="SAM" id="MobiDB-lite"/>
    </source>
</evidence>
<accession>A0A6A6P4H2</accession>
<dbReference type="PANTHER" id="PTHR36587">
    <property type="entry name" value="EXPRESSION SITE-ASSOCIATED GENE 3 (ESAG3)-LIKE PROTEIN"/>
    <property type="match status" value="1"/>
</dbReference>
<reference evidence="2" key="1">
    <citation type="journal article" date="2020" name="Stud. Mycol.">
        <title>101 Dothideomycetes genomes: a test case for predicting lifestyles and emergence of pathogens.</title>
        <authorList>
            <person name="Haridas S."/>
            <person name="Albert R."/>
            <person name="Binder M."/>
            <person name="Bloem J."/>
            <person name="Labutti K."/>
            <person name="Salamov A."/>
            <person name="Andreopoulos B."/>
            <person name="Baker S."/>
            <person name="Barry K."/>
            <person name="Bills G."/>
            <person name="Bluhm B."/>
            <person name="Cannon C."/>
            <person name="Castanera R."/>
            <person name="Culley D."/>
            <person name="Daum C."/>
            <person name="Ezra D."/>
            <person name="Gonzalez J."/>
            <person name="Henrissat B."/>
            <person name="Kuo A."/>
            <person name="Liang C."/>
            <person name="Lipzen A."/>
            <person name="Lutzoni F."/>
            <person name="Magnuson J."/>
            <person name="Mondo S."/>
            <person name="Nolan M."/>
            <person name="Ohm R."/>
            <person name="Pangilinan J."/>
            <person name="Park H.-J."/>
            <person name="Ramirez L."/>
            <person name="Alfaro M."/>
            <person name="Sun H."/>
            <person name="Tritt A."/>
            <person name="Yoshinaga Y."/>
            <person name="Zwiers L.-H."/>
            <person name="Turgeon B."/>
            <person name="Goodwin S."/>
            <person name="Spatafora J."/>
            <person name="Crous P."/>
            <person name="Grigoriev I."/>
        </authorList>
    </citation>
    <scope>NUCLEOTIDE SEQUENCE</scope>
    <source>
        <strain evidence="2">ATCC 16933</strain>
    </source>
</reference>
<dbReference type="PANTHER" id="PTHR36587:SF2">
    <property type="entry name" value="EXPRESSION SITE-ASSOCIATED GENE 3 (ESAG3)-LIKE PROTEIN"/>
    <property type="match status" value="1"/>
</dbReference>
<proteinExistence type="predicted"/>